<dbReference type="InterPro" id="IPR023299">
    <property type="entry name" value="ATPase_P-typ_cyto_dom_N"/>
</dbReference>
<keyword evidence="3" id="KW-0472">Membrane</keyword>
<feature type="compositionally biased region" description="Pro residues" evidence="2">
    <location>
        <begin position="325"/>
        <end position="336"/>
    </location>
</feature>
<feature type="region of interest" description="Disordered" evidence="2">
    <location>
        <begin position="371"/>
        <end position="448"/>
    </location>
</feature>
<feature type="transmembrane region" description="Helical" evidence="3">
    <location>
        <begin position="611"/>
        <end position="632"/>
    </location>
</feature>
<evidence type="ECO:0000256" key="3">
    <source>
        <dbReference type="SAM" id="Phobius"/>
    </source>
</evidence>
<dbReference type="GO" id="GO:0043682">
    <property type="term" value="F:P-type divalent copper transporter activity"/>
    <property type="evidence" value="ECO:0007669"/>
    <property type="project" value="TreeGrafter"/>
</dbReference>
<feature type="region of interest" description="Disordered" evidence="2">
    <location>
        <begin position="316"/>
        <end position="342"/>
    </location>
</feature>
<dbReference type="PANTHER" id="PTHR43520:SF8">
    <property type="entry name" value="P-TYPE CU(+) TRANSPORTER"/>
    <property type="match status" value="1"/>
</dbReference>
<feature type="compositionally biased region" description="Basic residues" evidence="2">
    <location>
        <begin position="523"/>
        <end position="533"/>
    </location>
</feature>
<dbReference type="Gene3D" id="3.40.1110.10">
    <property type="entry name" value="Calcium-transporting ATPase, cytoplasmic domain N"/>
    <property type="match status" value="1"/>
</dbReference>
<feature type="compositionally biased region" description="Low complexity" evidence="2">
    <location>
        <begin position="26"/>
        <end position="54"/>
    </location>
</feature>
<sequence length="1129" mass="122794">MSQDNKDFTLEDILAEQRAQREIEAAQRAAQQDLRQRPAAAQPARRPAPQGQPAQRPPQPRQQAPQPAPQEAAPQPAPRPQPAPQVQQPQRAHQPQPPQQEEAQADLNEYATGTVELPQEETPPAKPGKKEKKKKRWGLFGRKKRVPDFDENEDDIYYGIQLKPIDEYRMGYDPSGELTSEEETYKALFDDSKKAIDSEVEENFQRLQRERRRRVAEAVQTAGVDEQQVADEFGVVAPMPVTSFAADPYARQHGIAVEGGKRLQEDMTGIQKAMLETSADQTMEIKLNVLNDTVELQRVGDMAPVSEEAIGRVLDSPAPLEPDEQPAPLPQEPVPQEPVEEIPPEDVSVEELPAPPEVEVRETVVYNEPASQVREVSSAPEAAAEPVQEAAPAQPIQEMAEEQPVQEAAPAAQAAPESQPVFENVSSQTPAAPAPAEQPAQPEVTQEATQVLEPPVVQQPAQPPVEEKTTVINRPVAEPPQVASVFEYRPRSVPTHIIHAEVLQSALLSESEELRQAAEKAQRKNAPKRRVRNKKLETPQQAEAPVPDADTGESIDDYTGPEDAKSISHELRGEMRELTLRMMITGVCTVLLVLVNLIFGGQITGPGDPGSLPVVYVVLTLVFLAVAVGVCYRTVLNGLKALFSFNANSDSAAAVASVAVIIQAVSAAFFQDALTDGTLHLYAVVLSAILFANAAGKLTMIRRIHSNFRFVTGREQKYSVRLYGDHNTALKMAKDCVAETPVIAYQCPTGFLKRFLELSYKPDPSESASQLMAPIGLIASLLLCIATLLITSSVPTAISAFAAASCACVAVSNMLSVNLPISRLCRTARRAGAMVVGYEGVEQMGNVNAVLVDAGELFPRGTVVLGGIKTFGGRALAEEAVMSASALMQKVGSPLSGVFDQVISENEDALPQVENFTYEDSAGIVGRVDGKTIYIGGRALLINHRISVPPREEESQYASGNQQVIYIAVESEAAAMLVLTYAADRRRKNELQRLEDSGISVIVRTTDPNVTTQLVSRLFGIDTASVGILDSRLGEEYQKLAQKEIPRADALVATKGRMESMMNVISACVEERRTVSMVVAIQNAAMVLGFVLVAFLACFGAMGQLTSLVLFLFQLFWVLVTLVLPKLRR</sequence>
<feature type="compositionally biased region" description="Basic residues" evidence="2">
    <location>
        <begin position="127"/>
        <end position="138"/>
    </location>
</feature>
<reference evidence="4" key="1">
    <citation type="journal article" date="2021" name="PeerJ">
        <title>Extensive microbial diversity within the chicken gut microbiome revealed by metagenomics and culture.</title>
        <authorList>
            <person name="Gilroy R."/>
            <person name="Ravi A."/>
            <person name="Getino M."/>
            <person name="Pursley I."/>
            <person name="Horton D.L."/>
            <person name="Alikhan N.F."/>
            <person name="Baker D."/>
            <person name="Gharbi K."/>
            <person name="Hall N."/>
            <person name="Watson M."/>
            <person name="Adriaenssens E.M."/>
            <person name="Foster-Nyarko E."/>
            <person name="Jarju S."/>
            <person name="Secka A."/>
            <person name="Antonio M."/>
            <person name="Oren A."/>
            <person name="Chaudhuri R.R."/>
            <person name="La Ragione R."/>
            <person name="Hildebrand F."/>
            <person name="Pallen M.J."/>
        </authorList>
    </citation>
    <scope>NUCLEOTIDE SEQUENCE</scope>
    <source>
        <strain evidence="4">ChiBcolR8-3208</strain>
    </source>
</reference>
<organism evidence="4 5">
    <name type="scientific">Candidatus Acutalibacter ornithocaccae</name>
    <dbReference type="NCBI Taxonomy" id="2838416"/>
    <lineage>
        <taxon>Bacteria</taxon>
        <taxon>Bacillati</taxon>
        <taxon>Bacillota</taxon>
        <taxon>Clostridia</taxon>
        <taxon>Eubacteriales</taxon>
        <taxon>Acutalibacteraceae</taxon>
        <taxon>Acutalibacter</taxon>
    </lineage>
</organism>
<accession>A0A9D2LYN0</accession>
<dbReference type="GO" id="GO:0055070">
    <property type="term" value="P:copper ion homeostasis"/>
    <property type="evidence" value="ECO:0007669"/>
    <property type="project" value="TreeGrafter"/>
</dbReference>
<dbReference type="Gene3D" id="3.40.50.1000">
    <property type="entry name" value="HAD superfamily/HAD-like"/>
    <property type="match status" value="1"/>
</dbReference>
<feature type="compositionally biased region" description="Low complexity" evidence="2">
    <location>
        <begin position="61"/>
        <end position="74"/>
    </location>
</feature>
<dbReference type="EMBL" id="DWXZ01000069">
    <property type="protein sequence ID" value="HJB37163.1"/>
    <property type="molecule type" value="Genomic_DNA"/>
</dbReference>
<dbReference type="InterPro" id="IPR023214">
    <property type="entry name" value="HAD_sf"/>
</dbReference>
<feature type="compositionally biased region" description="Low complexity" evidence="2">
    <location>
        <begin position="379"/>
        <end position="448"/>
    </location>
</feature>
<feature type="transmembrane region" description="Helical" evidence="3">
    <location>
        <begin position="677"/>
        <end position="696"/>
    </location>
</feature>
<evidence type="ECO:0000256" key="2">
    <source>
        <dbReference type="SAM" id="MobiDB-lite"/>
    </source>
</evidence>
<feature type="compositionally biased region" description="Acidic residues" evidence="2">
    <location>
        <begin position="550"/>
        <end position="560"/>
    </location>
</feature>
<feature type="transmembrane region" description="Helical" evidence="3">
    <location>
        <begin position="1080"/>
        <end position="1102"/>
    </location>
</feature>
<proteinExistence type="predicted"/>
<dbReference type="GO" id="GO:0016020">
    <property type="term" value="C:membrane"/>
    <property type="evidence" value="ECO:0007669"/>
    <property type="project" value="TreeGrafter"/>
</dbReference>
<evidence type="ECO:0000313" key="5">
    <source>
        <dbReference type="Proteomes" id="UP000824214"/>
    </source>
</evidence>
<feature type="transmembrane region" description="Helical" evidence="3">
    <location>
        <begin position="1108"/>
        <end position="1127"/>
    </location>
</feature>
<keyword evidence="1" id="KW-1278">Translocase</keyword>
<dbReference type="AlphaFoldDB" id="A0A9D2LYN0"/>
<dbReference type="PANTHER" id="PTHR43520">
    <property type="entry name" value="ATP7, ISOFORM B"/>
    <property type="match status" value="1"/>
</dbReference>
<reference evidence="4" key="2">
    <citation type="submission" date="2021-04" db="EMBL/GenBank/DDBJ databases">
        <authorList>
            <person name="Gilroy R."/>
        </authorList>
    </citation>
    <scope>NUCLEOTIDE SEQUENCE</scope>
    <source>
        <strain evidence="4">ChiBcolR8-3208</strain>
    </source>
</reference>
<feature type="transmembrane region" description="Helical" evidence="3">
    <location>
        <begin position="771"/>
        <end position="791"/>
    </location>
</feature>
<evidence type="ECO:0000313" key="4">
    <source>
        <dbReference type="EMBL" id="HJB37163.1"/>
    </source>
</evidence>
<dbReference type="GO" id="GO:0000166">
    <property type="term" value="F:nucleotide binding"/>
    <property type="evidence" value="ECO:0007669"/>
    <property type="project" value="InterPro"/>
</dbReference>
<gene>
    <name evidence="4" type="ORF">H9942_03745</name>
</gene>
<protein>
    <submittedName>
        <fullName evidence="4">Uncharacterized protein</fullName>
    </submittedName>
</protein>
<comment type="caution">
    <text evidence="4">The sequence shown here is derived from an EMBL/GenBank/DDBJ whole genome shotgun (WGS) entry which is preliminary data.</text>
</comment>
<name>A0A9D2LYN0_9FIRM</name>
<dbReference type="Proteomes" id="UP000824214">
    <property type="component" value="Unassembled WGS sequence"/>
</dbReference>
<dbReference type="GO" id="GO:0005507">
    <property type="term" value="F:copper ion binding"/>
    <property type="evidence" value="ECO:0007669"/>
    <property type="project" value="TreeGrafter"/>
</dbReference>
<evidence type="ECO:0000256" key="1">
    <source>
        <dbReference type="ARBA" id="ARBA00022967"/>
    </source>
</evidence>
<feature type="transmembrane region" description="Helical" evidence="3">
    <location>
        <begin position="578"/>
        <end position="599"/>
    </location>
</feature>
<feature type="transmembrane region" description="Helical" evidence="3">
    <location>
        <begin position="797"/>
        <end position="821"/>
    </location>
</feature>
<keyword evidence="3" id="KW-1133">Transmembrane helix</keyword>
<feature type="region of interest" description="Disordered" evidence="2">
    <location>
        <begin position="21"/>
        <end position="138"/>
    </location>
</feature>
<feature type="region of interest" description="Disordered" evidence="2">
    <location>
        <begin position="518"/>
        <end position="567"/>
    </location>
</feature>
<keyword evidence="3" id="KW-0812">Transmembrane</keyword>
<feature type="compositionally biased region" description="Low complexity" evidence="2">
    <location>
        <begin position="84"/>
        <end position="102"/>
    </location>
</feature>